<dbReference type="EMBL" id="JAGTPW010000027">
    <property type="protein sequence ID" value="MBR8645144.1"/>
    <property type="molecule type" value="Genomic_DNA"/>
</dbReference>
<evidence type="ECO:0000313" key="1">
    <source>
        <dbReference type="EMBL" id="MBR8645144.1"/>
    </source>
</evidence>
<organism evidence="1 2">
    <name type="scientific">Peribacillus frigoritolerans</name>
    <dbReference type="NCBI Taxonomy" id="450367"/>
    <lineage>
        <taxon>Bacteria</taxon>
        <taxon>Bacillati</taxon>
        <taxon>Bacillota</taxon>
        <taxon>Bacilli</taxon>
        <taxon>Bacillales</taxon>
        <taxon>Bacillaceae</taxon>
        <taxon>Peribacillus</taxon>
    </lineage>
</organism>
<evidence type="ECO:0000313" key="2">
    <source>
        <dbReference type="Proteomes" id="UP000680045"/>
    </source>
</evidence>
<comment type="caution">
    <text evidence="1">The sequence shown here is derived from an EMBL/GenBank/DDBJ whole genome shotgun (WGS) entry which is preliminary data.</text>
</comment>
<gene>
    <name evidence="1" type="ORF">KEH51_15755</name>
</gene>
<proteinExistence type="predicted"/>
<protein>
    <submittedName>
        <fullName evidence="1">Uncharacterized protein</fullName>
    </submittedName>
</protein>
<dbReference type="Proteomes" id="UP000680045">
    <property type="component" value="Unassembled WGS sequence"/>
</dbReference>
<name>A0A941FJF8_9BACI</name>
<dbReference type="AlphaFoldDB" id="A0A941FJF8"/>
<sequence>MEDNIVEFELKNGIEEIKPQIQMNITRYIDLNYNQELFSLLGIFYHLNIYSICEKDTLMEIIKKMDDFSSILSLELLLEDENNINDFLLK</sequence>
<reference evidence="1" key="1">
    <citation type="submission" date="2021-04" db="EMBL/GenBank/DDBJ databases">
        <title>Whole genome sequencing of Enterococci isolates from hospitalized patients.</title>
        <authorList>
            <person name="Ogoti B.M."/>
            <person name="Onyambu F.G."/>
        </authorList>
    </citation>
    <scope>NUCLEOTIDE SEQUENCE</scope>
    <source>
        <strain evidence="1">242</strain>
    </source>
</reference>
<accession>A0A941FJF8</accession>